<gene>
    <name evidence="4" type="ORF">GOB93_01530</name>
</gene>
<keyword evidence="5" id="KW-1185">Reference proteome</keyword>
<dbReference type="PANTHER" id="PTHR47572:SF4">
    <property type="entry name" value="LACTONASE DRP35"/>
    <property type="match status" value="1"/>
</dbReference>
<name>A0ABX0JIK7_9PROT</name>
<feature type="domain" description="SMP-30/Gluconolactonase/LRE-like region" evidence="3">
    <location>
        <begin position="86"/>
        <end position="379"/>
    </location>
</feature>
<evidence type="ECO:0000256" key="2">
    <source>
        <dbReference type="SAM" id="SignalP"/>
    </source>
</evidence>
<comment type="caution">
    <text evidence="4">The sequence shown here is derived from an EMBL/GenBank/DDBJ whole genome shotgun (WGS) entry which is preliminary data.</text>
</comment>
<feature type="chain" id="PRO_5045460593" evidence="2">
    <location>
        <begin position="28"/>
        <end position="398"/>
    </location>
</feature>
<dbReference type="Gene3D" id="2.120.10.30">
    <property type="entry name" value="TolB, C-terminal domain"/>
    <property type="match status" value="1"/>
</dbReference>
<dbReference type="SUPFAM" id="SSF63829">
    <property type="entry name" value="Calcium-dependent phosphotriesterase"/>
    <property type="match status" value="1"/>
</dbReference>
<keyword evidence="1" id="KW-0378">Hydrolase</keyword>
<dbReference type="InterPro" id="IPR051262">
    <property type="entry name" value="SMP-30/CGR1_Lactonase"/>
</dbReference>
<organism evidence="4 5">
    <name type="scientific">Acetobacter musti</name>
    <dbReference type="NCBI Taxonomy" id="864732"/>
    <lineage>
        <taxon>Bacteria</taxon>
        <taxon>Pseudomonadati</taxon>
        <taxon>Pseudomonadota</taxon>
        <taxon>Alphaproteobacteria</taxon>
        <taxon>Acetobacterales</taxon>
        <taxon>Acetobacteraceae</taxon>
        <taxon>Acetobacter</taxon>
    </lineage>
</organism>
<dbReference type="PANTHER" id="PTHR47572">
    <property type="entry name" value="LIPOPROTEIN-RELATED"/>
    <property type="match status" value="1"/>
</dbReference>
<evidence type="ECO:0000256" key="1">
    <source>
        <dbReference type="ARBA" id="ARBA00022801"/>
    </source>
</evidence>
<dbReference type="RefSeq" id="WP_173581767.1">
    <property type="nucleotide sequence ID" value="NZ_WOTB01000002.1"/>
</dbReference>
<dbReference type="InterPro" id="IPR011042">
    <property type="entry name" value="6-blade_b-propeller_TolB-like"/>
</dbReference>
<proteinExistence type="predicted"/>
<accession>A0ABX0JIK7</accession>
<protein>
    <submittedName>
        <fullName evidence="4">SMP-30/gluconolactonase/LRE family protein</fullName>
    </submittedName>
</protein>
<keyword evidence="2" id="KW-0732">Signal</keyword>
<dbReference type="EMBL" id="WOTB01000002">
    <property type="protein sequence ID" value="NHN83321.1"/>
    <property type="molecule type" value="Genomic_DNA"/>
</dbReference>
<sequence length="398" mass="42924">MFSGRRAFVTGALSTVIASQIRTTAFAASGSKPPDVTTQPPRSWSGVAPTGYLPDPDVISLDPSFKDLTFSGTSIQRVLTGGGWLEGPAWLSEARILLLSDTIRSEQYRFIPPDGAGEGSLSVYRRESYHSNGNTLDTEGRVITCEHDMRRVIRWEHDGSCHIVADSYNGKPLNSPNDVIVHPEDGSIWFTDPSYGDTLIEGHPDAPGKGTNSAGKLRWRIGSELPPQFAAHERQEDHTFRVDAGTGSVQAVLSQTAVPSPNGLCFSPDLKTLYVISCVPDPGQTGTKGQSVIYAFDMIDGRPANRRLFAAMTLEGHHLTPDGMRADVFGNLWCGASGSFGAAGVFCYNPAGTLIGRIRLPYGCSNLTFGGLKRNELYMCCGPHLFRLILETQGAGLS</sequence>
<evidence type="ECO:0000313" key="4">
    <source>
        <dbReference type="EMBL" id="NHN83321.1"/>
    </source>
</evidence>
<evidence type="ECO:0000259" key="3">
    <source>
        <dbReference type="Pfam" id="PF08450"/>
    </source>
</evidence>
<dbReference type="Pfam" id="PF08450">
    <property type="entry name" value="SGL"/>
    <property type="match status" value="1"/>
</dbReference>
<evidence type="ECO:0000313" key="5">
    <source>
        <dbReference type="Proteomes" id="UP000635278"/>
    </source>
</evidence>
<dbReference type="Proteomes" id="UP000635278">
    <property type="component" value="Unassembled WGS sequence"/>
</dbReference>
<dbReference type="InterPro" id="IPR013658">
    <property type="entry name" value="SGL"/>
</dbReference>
<reference evidence="4 5" key="1">
    <citation type="journal article" date="2020" name="Int. J. Syst. Evol. Microbiol.">
        <title>Novel acetic acid bacteria from cider fermentations: Acetobacter conturbans sp. nov. and Acetobacter fallax sp. nov.</title>
        <authorList>
            <person name="Sombolestani A.S."/>
            <person name="Cleenwerck I."/>
            <person name="Cnockaert M."/>
            <person name="Borremans W."/>
            <person name="Wieme A.D."/>
            <person name="De Vuyst L."/>
            <person name="Vandamme P."/>
        </authorList>
    </citation>
    <scope>NUCLEOTIDE SEQUENCE [LARGE SCALE GENOMIC DNA]</scope>
    <source>
        <strain evidence="4 5">LMG 30640</strain>
    </source>
</reference>
<feature type="signal peptide" evidence="2">
    <location>
        <begin position="1"/>
        <end position="27"/>
    </location>
</feature>